<dbReference type="Pfam" id="PF00059">
    <property type="entry name" value="Lectin_C"/>
    <property type="match status" value="1"/>
</dbReference>
<feature type="domain" description="C-type lectin" evidence="3">
    <location>
        <begin position="94"/>
        <end position="208"/>
    </location>
</feature>
<dbReference type="InterPro" id="IPR016187">
    <property type="entry name" value="CTDL_fold"/>
</dbReference>
<feature type="region of interest" description="Disordered" evidence="1">
    <location>
        <begin position="211"/>
        <end position="235"/>
    </location>
</feature>
<dbReference type="Gene3D" id="3.10.100.10">
    <property type="entry name" value="Mannose-Binding Protein A, subunit A"/>
    <property type="match status" value="1"/>
</dbReference>
<evidence type="ECO:0000313" key="5">
    <source>
        <dbReference type="WBParaSite" id="PSAMB.scaffold2328size23850.g17356.t1"/>
    </source>
</evidence>
<feature type="signal peptide" evidence="2">
    <location>
        <begin position="1"/>
        <end position="23"/>
    </location>
</feature>
<name>A0A914VS51_9BILA</name>
<sequence length="235" mass="27088">MLRQSVLYCLVVLHAIGVQTGSANTTHNETSHICNAFINSPRAEISCLRDKISTLIAEIAYLKQRDQNDILPAETSCSDIDCQSYINSASQHVWKGSKYMYVREWTTWYDAEKICVHWGGHLASVKNEEENGMIEMLTFDSLWVSIGFNDVKTEGVFAWTDGSNNTFTNWRSYESQARNGRDKNCAAQDKDGQWWHENCYMKNRFVCKRPATREEMQPRTTSRPRTPEQRNINAQ</sequence>
<dbReference type="SUPFAM" id="SSF56436">
    <property type="entry name" value="C-type lectin-like"/>
    <property type="match status" value="1"/>
</dbReference>
<evidence type="ECO:0000259" key="3">
    <source>
        <dbReference type="PROSITE" id="PS50041"/>
    </source>
</evidence>
<feature type="chain" id="PRO_5037127554" evidence="2">
    <location>
        <begin position="24"/>
        <end position="235"/>
    </location>
</feature>
<reference evidence="5" key="1">
    <citation type="submission" date="2022-11" db="UniProtKB">
        <authorList>
            <consortium name="WormBaseParasite"/>
        </authorList>
    </citation>
    <scope>IDENTIFICATION</scope>
</reference>
<dbReference type="InterPro" id="IPR001304">
    <property type="entry name" value="C-type_lectin-like"/>
</dbReference>
<dbReference type="InterPro" id="IPR016186">
    <property type="entry name" value="C-type_lectin-like/link_sf"/>
</dbReference>
<evidence type="ECO:0000256" key="2">
    <source>
        <dbReference type="SAM" id="SignalP"/>
    </source>
</evidence>
<dbReference type="PANTHER" id="PTHR22803">
    <property type="entry name" value="MANNOSE, PHOSPHOLIPASE, LECTIN RECEPTOR RELATED"/>
    <property type="match status" value="1"/>
</dbReference>
<keyword evidence="2" id="KW-0732">Signal</keyword>
<dbReference type="Proteomes" id="UP000887566">
    <property type="component" value="Unplaced"/>
</dbReference>
<accession>A0A914VS51</accession>
<evidence type="ECO:0000313" key="4">
    <source>
        <dbReference type="Proteomes" id="UP000887566"/>
    </source>
</evidence>
<protein>
    <submittedName>
        <fullName evidence="5">C-type lectin domain-containing protein</fullName>
    </submittedName>
</protein>
<keyword evidence="4" id="KW-1185">Reference proteome</keyword>
<dbReference type="SMART" id="SM00034">
    <property type="entry name" value="CLECT"/>
    <property type="match status" value="1"/>
</dbReference>
<dbReference type="PROSITE" id="PS50041">
    <property type="entry name" value="C_TYPE_LECTIN_2"/>
    <property type="match status" value="1"/>
</dbReference>
<proteinExistence type="predicted"/>
<feature type="compositionally biased region" description="Polar residues" evidence="1">
    <location>
        <begin position="218"/>
        <end position="235"/>
    </location>
</feature>
<dbReference type="WBParaSite" id="PSAMB.scaffold2328size23850.g17356.t1">
    <property type="protein sequence ID" value="PSAMB.scaffold2328size23850.g17356.t1"/>
    <property type="gene ID" value="PSAMB.scaffold2328size23850.g17356"/>
</dbReference>
<dbReference type="CDD" id="cd00037">
    <property type="entry name" value="CLECT"/>
    <property type="match status" value="1"/>
</dbReference>
<dbReference type="InterPro" id="IPR050111">
    <property type="entry name" value="C-type_lectin/snaclec_domain"/>
</dbReference>
<evidence type="ECO:0000256" key="1">
    <source>
        <dbReference type="SAM" id="MobiDB-lite"/>
    </source>
</evidence>
<organism evidence="4 5">
    <name type="scientific">Plectus sambesii</name>
    <dbReference type="NCBI Taxonomy" id="2011161"/>
    <lineage>
        <taxon>Eukaryota</taxon>
        <taxon>Metazoa</taxon>
        <taxon>Ecdysozoa</taxon>
        <taxon>Nematoda</taxon>
        <taxon>Chromadorea</taxon>
        <taxon>Plectida</taxon>
        <taxon>Plectina</taxon>
        <taxon>Plectoidea</taxon>
        <taxon>Plectidae</taxon>
        <taxon>Plectus</taxon>
    </lineage>
</organism>
<dbReference type="AlphaFoldDB" id="A0A914VS51"/>